<gene>
    <name evidence="3" type="ORF">B0T24DRAFT_723137</name>
</gene>
<reference evidence="3" key="1">
    <citation type="journal article" date="2023" name="Mol. Phylogenet. Evol.">
        <title>Genome-scale phylogeny and comparative genomics of the fungal order Sordariales.</title>
        <authorList>
            <person name="Hensen N."/>
            <person name="Bonometti L."/>
            <person name="Westerberg I."/>
            <person name="Brannstrom I.O."/>
            <person name="Guillou S."/>
            <person name="Cros-Aarteil S."/>
            <person name="Calhoun S."/>
            <person name="Haridas S."/>
            <person name="Kuo A."/>
            <person name="Mondo S."/>
            <person name="Pangilinan J."/>
            <person name="Riley R."/>
            <person name="LaButti K."/>
            <person name="Andreopoulos B."/>
            <person name="Lipzen A."/>
            <person name="Chen C."/>
            <person name="Yan M."/>
            <person name="Daum C."/>
            <person name="Ng V."/>
            <person name="Clum A."/>
            <person name="Steindorff A."/>
            <person name="Ohm R.A."/>
            <person name="Martin F."/>
            <person name="Silar P."/>
            <person name="Natvig D.O."/>
            <person name="Lalanne C."/>
            <person name="Gautier V."/>
            <person name="Ament-Velasquez S.L."/>
            <person name="Kruys A."/>
            <person name="Hutchinson M.I."/>
            <person name="Powell A.J."/>
            <person name="Barry K."/>
            <person name="Miller A.N."/>
            <person name="Grigoriev I.V."/>
            <person name="Debuchy R."/>
            <person name="Gladieux P."/>
            <person name="Hiltunen Thoren M."/>
            <person name="Johannesson H."/>
        </authorList>
    </citation>
    <scope>NUCLEOTIDE SEQUENCE</scope>
    <source>
        <strain evidence="3">CBS 958.72</strain>
    </source>
</reference>
<protein>
    <submittedName>
        <fullName evidence="3">Uncharacterized protein</fullName>
    </submittedName>
</protein>
<evidence type="ECO:0000256" key="1">
    <source>
        <dbReference type="SAM" id="MobiDB-lite"/>
    </source>
</evidence>
<feature type="compositionally biased region" description="Low complexity" evidence="1">
    <location>
        <begin position="194"/>
        <end position="209"/>
    </location>
</feature>
<keyword evidence="4" id="KW-1185">Reference proteome</keyword>
<feature type="compositionally biased region" description="Basic and acidic residues" evidence="1">
    <location>
        <begin position="1"/>
        <end position="12"/>
    </location>
</feature>
<keyword evidence="2" id="KW-1133">Transmembrane helix</keyword>
<dbReference type="EMBL" id="JAULSN010000007">
    <property type="protein sequence ID" value="KAK3367353.1"/>
    <property type="molecule type" value="Genomic_DNA"/>
</dbReference>
<feature type="region of interest" description="Disordered" evidence="1">
    <location>
        <begin position="163"/>
        <end position="250"/>
    </location>
</feature>
<feature type="compositionally biased region" description="Basic and acidic residues" evidence="1">
    <location>
        <begin position="61"/>
        <end position="82"/>
    </location>
</feature>
<evidence type="ECO:0000313" key="3">
    <source>
        <dbReference type="EMBL" id="KAK3367353.1"/>
    </source>
</evidence>
<dbReference type="Proteomes" id="UP001287356">
    <property type="component" value="Unassembled WGS sequence"/>
</dbReference>
<proteinExistence type="predicted"/>
<evidence type="ECO:0000256" key="2">
    <source>
        <dbReference type="SAM" id="Phobius"/>
    </source>
</evidence>
<sequence>MPDEVEMQRLEAGEYVEMPAEPPPPDENIPVDNAAQETISMPAMPAMPVPLRTGGRSQRSLGRDLYFDPEPGARPRVYREQEPVYPAMSAPAVAATGDNNINDSVPDPPVQGPPPPPKLVYGIPSRQFARALAFVVLLVIAAMGFGIAIGQIIQGNGGPARNVNGNAPTTSTAPVSTETAASTSSGLDSDNPFPSESSLPASESPTTTLFFPPVPWPKPTPTPTTTPTPTRTPTPTSDYDPSIEITSEAMRPAVTARDCCECVPPVSNMLLSPDGGRRR</sequence>
<accession>A0AAE0JZL8</accession>
<dbReference type="AlphaFoldDB" id="A0AAE0JZL8"/>
<feature type="transmembrane region" description="Helical" evidence="2">
    <location>
        <begin position="131"/>
        <end position="153"/>
    </location>
</feature>
<feature type="region of interest" description="Disordered" evidence="1">
    <location>
        <begin position="1"/>
        <end position="82"/>
    </location>
</feature>
<name>A0AAE0JZL8_9PEZI</name>
<organism evidence="3 4">
    <name type="scientific">Lasiosphaeria ovina</name>
    <dbReference type="NCBI Taxonomy" id="92902"/>
    <lineage>
        <taxon>Eukaryota</taxon>
        <taxon>Fungi</taxon>
        <taxon>Dikarya</taxon>
        <taxon>Ascomycota</taxon>
        <taxon>Pezizomycotina</taxon>
        <taxon>Sordariomycetes</taxon>
        <taxon>Sordariomycetidae</taxon>
        <taxon>Sordariales</taxon>
        <taxon>Lasiosphaeriaceae</taxon>
        <taxon>Lasiosphaeria</taxon>
    </lineage>
</organism>
<keyword evidence="2" id="KW-0472">Membrane</keyword>
<keyword evidence="2" id="KW-0812">Transmembrane</keyword>
<comment type="caution">
    <text evidence="3">The sequence shown here is derived from an EMBL/GenBank/DDBJ whole genome shotgun (WGS) entry which is preliminary data.</text>
</comment>
<evidence type="ECO:0000313" key="4">
    <source>
        <dbReference type="Proteomes" id="UP001287356"/>
    </source>
</evidence>
<reference evidence="3" key="2">
    <citation type="submission" date="2023-06" db="EMBL/GenBank/DDBJ databases">
        <authorList>
            <consortium name="Lawrence Berkeley National Laboratory"/>
            <person name="Haridas S."/>
            <person name="Hensen N."/>
            <person name="Bonometti L."/>
            <person name="Westerberg I."/>
            <person name="Brannstrom I.O."/>
            <person name="Guillou S."/>
            <person name="Cros-Aarteil S."/>
            <person name="Calhoun S."/>
            <person name="Kuo A."/>
            <person name="Mondo S."/>
            <person name="Pangilinan J."/>
            <person name="Riley R."/>
            <person name="Labutti K."/>
            <person name="Andreopoulos B."/>
            <person name="Lipzen A."/>
            <person name="Chen C."/>
            <person name="Yanf M."/>
            <person name="Daum C."/>
            <person name="Ng V."/>
            <person name="Clum A."/>
            <person name="Steindorff A."/>
            <person name="Ohm R."/>
            <person name="Martin F."/>
            <person name="Silar P."/>
            <person name="Natvig D."/>
            <person name="Lalanne C."/>
            <person name="Gautier V."/>
            <person name="Ament-Velasquez S.L."/>
            <person name="Kruys A."/>
            <person name="Hutchinson M.I."/>
            <person name="Powell A.J."/>
            <person name="Barry K."/>
            <person name="Miller A.N."/>
            <person name="Grigoriev I.V."/>
            <person name="Debuchy R."/>
            <person name="Gladieux P."/>
            <person name="Thoren M.H."/>
            <person name="Johannesson H."/>
        </authorList>
    </citation>
    <scope>NUCLEOTIDE SEQUENCE</scope>
    <source>
        <strain evidence="3">CBS 958.72</strain>
    </source>
</reference>
<feature type="compositionally biased region" description="Polar residues" evidence="1">
    <location>
        <begin position="163"/>
        <end position="188"/>
    </location>
</feature>
<feature type="compositionally biased region" description="Pro residues" evidence="1">
    <location>
        <begin position="212"/>
        <end position="232"/>
    </location>
</feature>